<accession>A0A286UC68</accession>
<dbReference type="STRING" id="2282107.A0A286UC68"/>
<dbReference type="NCBIfam" id="TIGR02824">
    <property type="entry name" value="quinone_pig3"/>
    <property type="match status" value="1"/>
</dbReference>
<dbReference type="PANTHER" id="PTHR48106:SF18">
    <property type="entry name" value="QUINONE OXIDOREDUCTASE PIG3"/>
    <property type="match status" value="1"/>
</dbReference>
<dbReference type="EMBL" id="NBII01000007">
    <property type="protein sequence ID" value="PAV17139.1"/>
    <property type="molecule type" value="Genomic_DNA"/>
</dbReference>
<dbReference type="InterPro" id="IPR013149">
    <property type="entry name" value="ADH-like_C"/>
</dbReference>
<dbReference type="InterPro" id="IPR036291">
    <property type="entry name" value="NAD(P)-bd_dom_sf"/>
</dbReference>
<dbReference type="InterPro" id="IPR011032">
    <property type="entry name" value="GroES-like_sf"/>
</dbReference>
<evidence type="ECO:0000313" key="5">
    <source>
        <dbReference type="Proteomes" id="UP000217199"/>
    </source>
</evidence>
<gene>
    <name evidence="4" type="ORF">PNOK_0720300</name>
</gene>
<dbReference type="GO" id="GO:0070402">
    <property type="term" value="F:NADPH binding"/>
    <property type="evidence" value="ECO:0007669"/>
    <property type="project" value="TreeGrafter"/>
</dbReference>
<feature type="domain" description="Enoyl reductase (ER)" evidence="3">
    <location>
        <begin position="14"/>
        <end position="334"/>
    </location>
</feature>
<evidence type="ECO:0000313" key="4">
    <source>
        <dbReference type="EMBL" id="PAV17139.1"/>
    </source>
</evidence>
<proteinExistence type="predicted"/>
<evidence type="ECO:0000259" key="3">
    <source>
        <dbReference type="SMART" id="SM00829"/>
    </source>
</evidence>
<sequence length="337" mass="36574">MAQMRAVLVKNGAGPLENLFLGETARPRPSAKEVLVKIKAFGLNRMDILQRNGKYSIPPGASSILGVEFSGHVAEVGSEVTSWKLNDEVFGLAAGGAYAEYIAVQQSHLIKKPPHLSWIDAASIPENWLTAFQALVVIGKVKEGENVIVHAGASGVGLAAIQLARLYGAKTVVATASTKEKLDFVTNLPNGGKGATHAVNYKTQDFAEESKKLTGGKGIDVIIDFVGQSHWDKNITSLAFDGRMTMLGLLSGAEVTKFNLSPLLYKRLHIEGSTLRSRSVEYQAKLISQFKDEILTAIVDGKLTTNIHKVYPWTDIQEAHREMENDKNIGKIIVEVV</sequence>
<keyword evidence="1" id="KW-0521">NADP</keyword>
<dbReference type="InterPro" id="IPR020843">
    <property type="entry name" value="ER"/>
</dbReference>
<protein>
    <submittedName>
        <fullName evidence="4">Quinone oxidoreductase</fullName>
    </submittedName>
</protein>
<dbReference type="Gene3D" id="3.40.50.720">
    <property type="entry name" value="NAD(P)-binding Rossmann-like Domain"/>
    <property type="match status" value="1"/>
</dbReference>
<comment type="caution">
    <text evidence="4">The sequence shown here is derived from an EMBL/GenBank/DDBJ whole genome shotgun (WGS) entry which is preliminary data.</text>
</comment>
<keyword evidence="5" id="KW-1185">Reference proteome</keyword>
<dbReference type="OrthoDB" id="203908at2759"/>
<dbReference type="Gene3D" id="3.90.180.10">
    <property type="entry name" value="Medium-chain alcohol dehydrogenases, catalytic domain"/>
    <property type="match status" value="1"/>
</dbReference>
<keyword evidence="2" id="KW-0560">Oxidoreductase</keyword>
<dbReference type="PANTHER" id="PTHR48106">
    <property type="entry name" value="QUINONE OXIDOREDUCTASE PIG3-RELATED"/>
    <property type="match status" value="1"/>
</dbReference>
<dbReference type="InParanoid" id="A0A286UC68"/>
<name>A0A286UC68_9AGAM</name>
<evidence type="ECO:0000256" key="2">
    <source>
        <dbReference type="ARBA" id="ARBA00023002"/>
    </source>
</evidence>
<dbReference type="SUPFAM" id="SSF51735">
    <property type="entry name" value="NAD(P)-binding Rossmann-fold domains"/>
    <property type="match status" value="1"/>
</dbReference>
<organism evidence="4 5">
    <name type="scientific">Pyrrhoderma noxium</name>
    <dbReference type="NCBI Taxonomy" id="2282107"/>
    <lineage>
        <taxon>Eukaryota</taxon>
        <taxon>Fungi</taxon>
        <taxon>Dikarya</taxon>
        <taxon>Basidiomycota</taxon>
        <taxon>Agaricomycotina</taxon>
        <taxon>Agaricomycetes</taxon>
        <taxon>Hymenochaetales</taxon>
        <taxon>Hymenochaetaceae</taxon>
        <taxon>Pyrrhoderma</taxon>
    </lineage>
</organism>
<dbReference type="Pfam" id="PF00107">
    <property type="entry name" value="ADH_zinc_N"/>
    <property type="match status" value="1"/>
</dbReference>
<dbReference type="Proteomes" id="UP000217199">
    <property type="component" value="Unassembled WGS sequence"/>
</dbReference>
<dbReference type="Pfam" id="PF08240">
    <property type="entry name" value="ADH_N"/>
    <property type="match status" value="1"/>
</dbReference>
<evidence type="ECO:0000256" key="1">
    <source>
        <dbReference type="ARBA" id="ARBA00022857"/>
    </source>
</evidence>
<dbReference type="InterPro" id="IPR014189">
    <property type="entry name" value="Quinone_OxRdtase_PIG3"/>
</dbReference>
<reference evidence="4 5" key="1">
    <citation type="journal article" date="2017" name="Mol. Ecol.">
        <title>Comparative and population genomic landscape of Phellinus noxius: A hypervariable fungus causing root rot in trees.</title>
        <authorList>
            <person name="Chung C.L."/>
            <person name="Lee T.J."/>
            <person name="Akiba M."/>
            <person name="Lee H.H."/>
            <person name="Kuo T.H."/>
            <person name="Liu D."/>
            <person name="Ke H.M."/>
            <person name="Yokoi T."/>
            <person name="Roa M.B."/>
            <person name="Lu M.J."/>
            <person name="Chang Y.Y."/>
            <person name="Ann P.J."/>
            <person name="Tsai J.N."/>
            <person name="Chen C.Y."/>
            <person name="Tzean S.S."/>
            <person name="Ota Y."/>
            <person name="Hattori T."/>
            <person name="Sahashi N."/>
            <person name="Liou R.F."/>
            <person name="Kikuchi T."/>
            <person name="Tsai I.J."/>
        </authorList>
    </citation>
    <scope>NUCLEOTIDE SEQUENCE [LARGE SCALE GENOMIC DNA]</scope>
    <source>
        <strain evidence="4 5">FFPRI411160</strain>
    </source>
</reference>
<dbReference type="GO" id="GO:0016651">
    <property type="term" value="F:oxidoreductase activity, acting on NAD(P)H"/>
    <property type="evidence" value="ECO:0007669"/>
    <property type="project" value="TreeGrafter"/>
</dbReference>
<dbReference type="SUPFAM" id="SSF50129">
    <property type="entry name" value="GroES-like"/>
    <property type="match status" value="1"/>
</dbReference>
<dbReference type="AlphaFoldDB" id="A0A286UC68"/>
<dbReference type="CDD" id="cd05276">
    <property type="entry name" value="p53_inducible_oxidoreductase"/>
    <property type="match status" value="1"/>
</dbReference>
<dbReference type="InterPro" id="IPR013154">
    <property type="entry name" value="ADH-like_N"/>
</dbReference>
<dbReference type="SMART" id="SM00829">
    <property type="entry name" value="PKS_ER"/>
    <property type="match status" value="1"/>
</dbReference>